<keyword evidence="1" id="KW-0732">Signal</keyword>
<dbReference type="EMBL" id="ML977313">
    <property type="protein sequence ID" value="KAF2120805.1"/>
    <property type="molecule type" value="Genomic_DNA"/>
</dbReference>
<feature type="signal peptide" evidence="1">
    <location>
        <begin position="1"/>
        <end position="21"/>
    </location>
</feature>
<evidence type="ECO:0000313" key="3">
    <source>
        <dbReference type="Proteomes" id="UP000799770"/>
    </source>
</evidence>
<reference evidence="2" key="1">
    <citation type="journal article" date="2020" name="Stud. Mycol.">
        <title>101 Dothideomycetes genomes: a test case for predicting lifestyles and emergence of pathogens.</title>
        <authorList>
            <person name="Haridas S."/>
            <person name="Albert R."/>
            <person name="Binder M."/>
            <person name="Bloem J."/>
            <person name="Labutti K."/>
            <person name="Salamov A."/>
            <person name="Andreopoulos B."/>
            <person name="Baker S."/>
            <person name="Barry K."/>
            <person name="Bills G."/>
            <person name="Bluhm B."/>
            <person name="Cannon C."/>
            <person name="Castanera R."/>
            <person name="Culley D."/>
            <person name="Daum C."/>
            <person name="Ezra D."/>
            <person name="Gonzalez J."/>
            <person name="Henrissat B."/>
            <person name="Kuo A."/>
            <person name="Liang C."/>
            <person name="Lipzen A."/>
            <person name="Lutzoni F."/>
            <person name="Magnuson J."/>
            <person name="Mondo S."/>
            <person name="Nolan M."/>
            <person name="Ohm R."/>
            <person name="Pangilinan J."/>
            <person name="Park H.-J."/>
            <person name="Ramirez L."/>
            <person name="Alfaro M."/>
            <person name="Sun H."/>
            <person name="Tritt A."/>
            <person name="Yoshinaga Y."/>
            <person name="Zwiers L.-H."/>
            <person name="Turgeon B."/>
            <person name="Goodwin S."/>
            <person name="Spatafora J."/>
            <person name="Crous P."/>
            <person name="Grigoriev I."/>
        </authorList>
    </citation>
    <scope>NUCLEOTIDE SEQUENCE</scope>
    <source>
        <strain evidence="2">CBS 627.86</strain>
    </source>
</reference>
<evidence type="ECO:0000256" key="1">
    <source>
        <dbReference type="SAM" id="SignalP"/>
    </source>
</evidence>
<protein>
    <recommendedName>
        <fullName evidence="4">P-loop containing nucleoside triphosphate hydrolase protein</fullName>
    </recommendedName>
</protein>
<dbReference type="Proteomes" id="UP000799770">
    <property type="component" value="Unassembled WGS sequence"/>
</dbReference>
<dbReference type="OrthoDB" id="3937708at2759"/>
<name>A0A6A5ZNN0_9PLEO</name>
<keyword evidence="3" id="KW-1185">Reference proteome</keyword>
<feature type="chain" id="PRO_5025640212" description="P-loop containing nucleoside triphosphate hydrolase protein" evidence="1">
    <location>
        <begin position="22"/>
        <end position="406"/>
    </location>
</feature>
<sequence length="406" mass="43968">MYSPRLSYLPAFAALLSLGFTDPNSVCYSFGIDFVDEGSYFINSLSNESFTCVSTFQGCNTGEDLADVLLVDPNGDEYLCSSIPTTPENTPELSTCPILKNQMSTGDWIILVLGNNDDGNPFAWERDLYLDVGPQATTTFTPTVTLSITTTPTITATTTTTQTILSTVGPLTTFTVPSKTARRTKTVIPKPVTTVVTKTFTRNLYSWKKELVTTTKTVTASCTIPTKHKDKAATYSPTLIHPAALVTPTGEPSKPKKHRYVRKADRAVDIEYARARVEAAKAKRNLRVREAHAVAERAPDAPTSTITANPVNATTTATAPAITTTESILASTTSTTTLPPATVYSGVFTSTVTLPTPTKTQLKFTYTTAWTTKTIRATWTRTTTVTPKASVTACKNHGGHWGPWRI</sequence>
<evidence type="ECO:0008006" key="4">
    <source>
        <dbReference type="Google" id="ProtNLM"/>
    </source>
</evidence>
<gene>
    <name evidence="2" type="ORF">BDV96DRAFT_683222</name>
</gene>
<proteinExistence type="predicted"/>
<accession>A0A6A5ZNN0</accession>
<evidence type="ECO:0000313" key="2">
    <source>
        <dbReference type="EMBL" id="KAF2120805.1"/>
    </source>
</evidence>
<dbReference type="AlphaFoldDB" id="A0A6A5ZNN0"/>
<organism evidence="2 3">
    <name type="scientific">Lophiotrema nucula</name>
    <dbReference type="NCBI Taxonomy" id="690887"/>
    <lineage>
        <taxon>Eukaryota</taxon>
        <taxon>Fungi</taxon>
        <taxon>Dikarya</taxon>
        <taxon>Ascomycota</taxon>
        <taxon>Pezizomycotina</taxon>
        <taxon>Dothideomycetes</taxon>
        <taxon>Pleosporomycetidae</taxon>
        <taxon>Pleosporales</taxon>
        <taxon>Lophiotremataceae</taxon>
        <taxon>Lophiotrema</taxon>
    </lineage>
</organism>